<keyword evidence="2" id="KW-1185">Reference proteome</keyword>
<evidence type="ECO:0000313" key="2">
    <source>
        <dbReference type="Proteomes" id="UP000183047"/>
    </source>
</evidence>
<name>A0A1G5BDL0_9FIRM</name>
<organism evidence="1 2">
    <name type="scientific">Butyrivibrio hungatei</name>
    <dbReference type="NCBI Taxonomy" id="185008"/>
    <lineage>
        <taxon>Bacteria</taxon>
        <taxon>Bacillati</taxon>
        <taxon>Bacillota</taxon>
        <taxon>Clostridia</taxon>
        <taxon>Lachnospirales</taxon>
        <taxon>Lachnospiraceae</taxon>
        <taxon>Butyrivibrio</taxon>
    </lineage>
</organism>
<accession>A0A1G5BDL0</accession>
<protein>
    <submittedName>
        <fullName evidence="1">Uncharacterized protein</fullName>
    </submittedName>
</protein>
<proteinExistence type="predicted"/>
<dbReference type="EMBL" id="FMUR01000004">
    <property type="protein sequence ID" value="SCX88238.1"/>
    <property type="molecule type" value="Genomic_DNA"/>
</dbReference>
<evidence type="ECO:0000313" key="1">
    <source>
        <dbReference type="EMBL" id="SCX88238.1"/>
    </source>
</evidence>
<sequence length="1192" mass="135967">MESLKDIVGFNSNFKTSINLYLSLNKEEKVLSYIPTKSSIAFINGYFESIIGDKEQATLMIGPYGKGKSHLLLVLLAILSLERNGKNEKIVKELEKRFRSVDEVGNQAADNLRTIWDSKKRFLPVILNDSKGDLNQAFLVALSDALKRDGLDDISPDTYYSLAVARIEEWEKNYPDTYKQFVKELIKKDRDVNGLLADLKRFSKDALDVFVQIYPKVTAGSEFNPLAASDVLPLYKSISEKLVEECGYSGIYIVFDEFSKFIEGQEKDKSSVGNNMKLLQDMCELAADSQNAKIFVTMVAHKSIKEYGKYLSQEIINAFTGIEGRIIEKYFVTSSKNNYELIKNAIVKDEKKLQSIAAYKRIVSQESEQKFFQLPAFKSNFDEDDFISTVLKGCYPFNPITAYLLLNISEKVAQNERTLFTFISNDEPNSTARFIVNHSAGDSWYVGADLIYDYFAGLFKKEVTNEMVHNLWLGAEYAISKCEDEEAIKLIKALAVVLIVNKDEEMPADRRVLALAVDVSDPEEIISDLLENKIIYQKGSTGTFAFKTRAGSALKAEIKRQRELKGNSVNYANALLHVSGKYYVLPKKYNTKKMITRYFQHEYLDVDTFLAINNEETLLNNTPADGKVITLYSFSSAKQDKVKKHVKELASDRLVFVAPSKAIKVDKKLLDYEIIQELHDSKTFVSDNEILNRELPLLEEDITTEVEDVISDAYSREQSKVFYYADGKVQELNGGKEEKAVNICCENLYYKSPVINNEIINRSFITTSQTRKARINIIQAILTHSDNKEFFAGTNQEATVYRSLFVVTGLRTNQENEDLKEVMEIIHDFIESCSDNKRRISELINRLCAKPYGMRNGVIPLYLAYAFAQRKEDLVVYFADKEVLISPDIIVNMCESPEDYELFVSKEDLEKEKYINDLRKLFFVEDNKNLSDNRIKDIYVCMQRWFRALPQASRNLVKAEDYVKDEKVLGAMRLLKSELQQVEFNPYEVLFVTVPEQLATDSLDEAYKIIRSSCRAYGAYLGWIQSQVIDIIYGLFGGKKKTDLHHLLTEWYEGQSDISKQGLLGGRVNAFMSCIENLNVYSDVDVAVKVAKAVTDIYVENWTDVSYDEFKDQLANVVSTVEQMKDSVDDGKLELSFTGKNGKAIKRFYDRVDEGTGSVLRNILEDTLEEYDDLSVNDRVAILLEMIEKIIG</sequence>
<gene>
    <name evidence="1" type="ORF">SAMN02910451_00672</name>
</gene>
<dbReference type="OrthoDB" id="856045at2"/>
<dbReference type="Proteomes" id="UP000183047">
    <property type="component" value="Unassembled WGS sequence"/>
</dbReference>
<reference evidence="2" key="1">
    <citation type="submission" date="2016-10" db="EMBL/GenBank/DDBJ databases">
        <authorList>
            <person name="Varghese N."/>
            <person name="Submissions S."/>
        </authorList>
    </citation>
    <scope>NUCLEOTIDE SEQUENCE [LARGE SCALE GENOMIC DNA]</scope>
    <source>
        <strain evidence="2">XBD2006</strain>
    </source>
</reference>
<dbReference type="AlphaFoldDB" id="A0A1G5BDL0"/>
<dbReference type="RefSeq" id="WP_074461424.1">
    <property type="nucleotide sequence ID" value="NZ_FMUR01000004.1"/>
</dbReference>